<keyword evidence="3" id="KW-0238">DNA-binding</keyword>
<sequence>MTIQQLEYILAVDKYRHFGHAAESCFVTQPTLSAQIHKLEKELEVTIFDRSKMPVIPTEIGSQLIEQAKKVVAESKGIYEIVNQMKGDISGVVKLGIIPTLAPYLLHRFVKNFLSKYPKVQLQVEELITEEVVRKLRNDDLDIGIVVTPLEEQGILEKPLFYEKFYAYLSPDHSLLKKESLTAADLEVDDMWILQQGHCFRDQVLNYCNRTKFQHMNFHYESGSLEGLKNMVNKYQGLTLLPELATLELEAEEQQRLRGFSDTPPIREVSMVLTRSFLKRKLVELLYEEIVASVPQAMTSKAHGVVVKFKY</sequence>
<dbReference type="STRING" id="1189621.A3SI_07229"/>
<proteinExistence type="inferred from homology"/>
<dbReference type="OrthoDB" id="9803735at2"/>
<dbReference type="SUPFAM" id="SSF46785">
    <property type="entry name" value="Winged helix' DNA-binding domain"/>
    <property type="match status" value="1"/>
</dbReference>
<evidence type="ECO:0000256" key="1">
    <source>
        <dbReference type="ARBA" id="ARBA00009437"/>
    </source>
</evidence>
<dbReference type="SUPFAM" id="SSF53850">
    <property type="entry name" value="Periplasmic binding protein-like II"/>
    <property type="match status" value="1"/>
</dbReference>
<keyword evidence="8" id="KW-1185">Reference proteome</keyword>
<evidence type="ECO:0000256" key="3">
    <source>
        <dbReference type="ARBA" id="ARBA00023125"/>
    </source>
</evidence>
<keyword evidence="2" id="KW-0805">Transcription regulation</keyword>
<comment type="caution">
    <text evidence="7">The sequence shown here is derived from an EMBL/GenBank/DDBJ whole genome shotgun (WGS) entry which is preliminary data.</text>
</comment>
<dbReference type="Pfam" id="PF03466">
    <property type="entry name" value="LysR_substrate"/>
    <property type="match status" value="1"/>
</dbReference>
<dbReference type="PANTHER" id="PTHR30346:SF26">
    <property type="entry name" value="HYDROGEN PEROXIDE-INDUCIBLE GENES ACTIVATOR"/>
    <property type="match status" value="1"/>
</dbReference>
<dbReference type="PROSITE" id="PS50931">
    <property type="entry name" value="HTH_LYSR"/>
    <property type="match status" value="1"/>
</dbReference>
<gene>
    <name evidence="7" type="ORF">A3SI_07229</name>
</gene>
<dbReference type="CDD" id="cd08411">
    <property type="entry name" value="PBP2_OxyR"/>
    <property type="match status" value="1"/>
</dbReference>
<name>I5C5I8_9BACT</name>
<dbReference type="InterPro" id="IPR036390">
    <property type="entry name" value="WH_DNA-bd_sf"/>
</dbReference>
<evidence type="ECO:0000256" key="4">
    <source>
        <dbReference type="ARBA" id="ARBA00023159"/>
    </source>
</evidence>
<dbReference type="PRINTS" id="PR00039">
    <property type="entry name" value="HTHLYSR"/>
</dbReference>
<reference evidence="7 8" key="1">
    <citation type="submission" date="2012-05" db="EMBL/GenBank/DDBJ databases">
        <title>Genome sequence of Nitritalea halalkaliphila LW7.</title>
        <authorList>
            <person name="Jangir P.K."/>
            <person name="Singh A."/>
            <person name="Shivaji S."/>
            <person name="Sharma R."/>
        </authorList>
    </citation>
    <scope>NUCLEOTIDE SEQUENCE [LARGE SCALE GENOMIC DNA]</scope>
    <source>
        <strain evidence="7 8">LW7</strain>
    </source>
</reference>
<dbReference type="Proteomes" id="UP000005551">
    <property type="component" value="Unassembled WGS sequence"/>
</dbReference>
<dbReference type="GO" id="GO:0003677">
    <property type="term" value="F:DNA binding"/>
    <property type="evidence" value="ECO:0007669"/>
    <property type="project" value="UniProtKB-KW"/>
</dbReference>
<evidence type="ECO:0000259" key="6">
    <source>
        <dbReference type="PROSITE" id="PS50931"/>
    </source>
</evidence>
<comment type="similarity">
    <text evidence="1">Belongs to the LysR transcriptional regulatory family.</text>
</comment>
<evidence type="ECO:0000313" key="8">
    <source>
        <dbReference type="Proteomes" id="UP000005551"/>
    </source>
</evidence>
<keyword evidence="4" id="KW-0010">Activator</keyword>
<evidence type="ECO:0000256" key="2">
    <source>
        <dbReference type="ARBA" id="ARBA00023015"/>
    </source>
</evidence>
<accession>I5C5I8</accession>
<dbReference type="AlphaFoldDB" id="I5C5I8"/>
<dbReference type="PANTHER" id="PTHR30346">
    <property type="entry name" value="TRANSCRIPTIONAL DUAL REGULATOR HCAR-RELATED"/>
    <property type="match status" value="1"/>
</dbReference>
<feature type="domain" description="HTH lysR-type" evidence="6">
    <location>
        <begin position="1"/>
        <end position="58"/>
    </location>
</feature>
<dbReference type="Pfam" id="PF00126">
    <property type="entry name" value="HTH_1"/>
    <property type="match status" value="1"/>
</dbReference>
<keyword evidence="5" id="KW-0804">Transcription</keyword>
<evidence type="ECO:0000256" key="5">
    <source>
        <dbReference type="ARBA" id="ARBA00023163"/>
    </source>
</evidence>
<dbReference type="PATRIC" id="fig|1189621.3.peg.1508"/>
<dbReference type="InterPro" id="IPR000847">
    <property type="entry name" value="LysR_HTH_N"/>
</dbReference>
<dbReference type="GO" id="GO:0032993">
    <property type="term" value="C:protein-DNA complex"/>
    <property type="evidence" value="ECO:0007669"/>
    <property type="project" value="TreeGrafter"/>
</dbReference>
<dbReference type="RefSeq" id="WP_009054314.1">
    <property type="nucleotide sequence ID" value="NZ_AJYA01000016.1"/>
</dbReference>
<protein>
    <submittedName>
        <fullName evidence="7">LysR family transcriptional regulator</fullName>
    </submittedName>
</protein>
<dbReference type="Gene3D" id="3.40.190.10">
    <property type="entry name" value="Periplasmic binding protein-like II"/>
    <property type="match status" value="2"/>
</dbReference>
<dbReference type="InterPro" id="IPR036388">
    <property type="entry name" value="WH-like_DNA-bd_sf"/>
</dbReference>
<dbReference type="InterPro" id="IPR005119">
    <property type="entry name" value="LysR_subst-bd"/>
</dbReference>
<evidence type="ECO:0000313" key="7">
    <source>
        <dbReference type="EMBL" id="EIM77090.1"/>
    </source>
</evidence>
<organism evidence="7 8">
    <name type="scientific">Nitritalea halalkaliphila LW7</name>
    <dbReference type="NCBI Taxonomy" id="1189621"/>
    <lineage>
        <taxon>Bacteria</taxon>
        <taxon>Pseudomonadati</taxon>
        <taxon>Bacteroidota</taxon>
        <taxon>Cytophagia</taxon>
        <taxon>Cytophagales</taxon>
        <taxon>Cyclobacteriaceae</taxon>
        <taxon>Nitritalea</taxon>
    </lineage>
</organism>
<dbReference type="FunFam" id="1.10.10.10:FF:000001">
    <property type="entry name" value="LysR family transcriptional regulator"/>
    <property type="match status" value="1"/>
</dbReference>
<dbReference type="GO" id="GO:0003700">
    <property type="term" value="F:DNA-binding transcription factor activity"/>
    <property type="evidence" value="ECO:0007669"/>
    <property type="project" value="InterPro"/>
</dbReference>
<dbReference type="Gene3D" id="1.10.10.10">
    <property type="entry name" value="Winged helix-like DNA-binding domain superfamily/Winged helix DNA-binding domain"/>
    <property type="match status" value="1"/>
</dbReference>
<dbReference type="EMBL" id="AJYA01000016">
    <property type="protein sequence ID" value="EIM77090.1"/>
    <property type="molecule type" value="Genomic_DNA"/>
</dbReference>